<dbReference type="Proteomes" id="UP000030143">
    <property type="component" value="Unassembled WGS sequence"/>
</dbReference>
<keyword evidence="7" id="KW-1185">Reference proteome</keyword>
<dbReference type="PANTHER" id="PTHR47424">
    <property type="entry name" value="REGULATORY PROTEIN GAL4"/>
    <property type="match status" value="1"/>
</dbReference>
<evidence type="ECO:0000256" key="2">
    <source>
        <dbReference type="ARBA" id="ARBA00023163"/>
    </source>
</evidence>
<keyword evidence="3" id="KW-0539">Nucleus</keyword>
<dbReference type="EMBL" id="JQFZ01000159">
    <property type="protein sequence ID" value="KGO56879.1"/>
    <property type="molecule type" value="Genomic_DNA"/>
</dbReference>
<comment type="caution">
    <text evidence="6">The sequence shown here is derived from an EMBL/GenBank/DDBJ whole genome shotgun (WGS) entry which is preliminary data.</text>
</comment>
<accession>A0A0A2JNA2</accession>
<reference evidence="6 7" key="1">
    <citation type="journal article" date="2015" name="Mol. Plant Microbe Interact.">
        <title>Genome, transcriptome, and functional analyses of Penicillium expansum provide new insights into secondary metabolism and pathogenicity.</title>
        <authorList>
            <person name="Ballester A.R."/>
            <person name="Marcet-Houben M."/>
            <person name="Levin E."/>
            <person name="Sela N."/>
            <person name="Selma-Lazaro C."/>
            <person name="Carmona L."/>
            <person name="Wisniewski M."/>
            <person name="Droby S."/>
            <person name="Gonzalez-Candelas L."/>
            <person name="Gabaldon T."/>
        </authorList>
    </citation>
    <scope>NUCLEOTIDE SEQUENCE [LARGE SCALE GENOMIC DNA]</scope>
    <source>
        <strain evidence="6 7">MD-8</strain>
    </source>
</reference>
<dbReference type="GO" id="GO:0005634">
    <property type="term" value="C:nucleus"/>
    <property type="evidence" value="ECO:0007669"/>
    <property type="project" value="TreeGrafter"/>
</dbReference>
<name>A0A0A2JNA2_PENEN</name>
<dbReference type="InterPro" id="IPR051127">
    <property type="entry name" value="Fungal_SecMet_Regulators"/>
</dbReference>
<proteinExistence type="predicted"/>
<evidence type="ECO:0000313" key="7">
    <source>
        <dbReference type="Proteomes" id="UP000030143"/>
    </source>
</evidence>
<dbReference type="GeneID" id="27680397"/>
<protein>
    <submittedName>
        <fullName evidence="6">Transcription factor, fungi</fullName>
    </submittedName>
</protein>
<evidence type="ECO:0000259" key="5">
    <source>
        <dbReference type="Pfam" id="PF04082"/>
    </source>
</evidence>
<dbReference type="PANTHER" id="PTHR47424:SF9">
    <property type="entry name" value="TAH-2"/>
    <property type="match status" value="1"/>
</dbReference>
<dbReference type="Pfam" id="PF04082">
    <property type="entry name" value="Fungal_trans"/>
    <property type="match status" value="1"/>
</dbReference>
<dbReference type="InterPro" id="IPR007219">
    <property type="entry name" value="XnlR_reg_dom"/>
</dbReference>
<dbReference type="PhylomeDB" id="A0A0A2JNA2"/>
<feature type="region of interest" description="Disordered" evidence="4">
    <location>
        <begin position="452"/>
        <end position="474"/>
    </location>
</feature>
<evidence type="ECO:0000256" key="3">
    <source>
        <dbReference type="ARBA" id="ARBA00023242"/>
    </source>
</evidence>
<dbReference type="GO" id="GO:0006351">
    <property type="term" value="P:DNA-templated transcription"/>
    <property type="evidence" value="ECO:0007669"/>
    <property type="project" value="InterPro"/>
</dbReference>
<evidence type="ECO:0000256" key="1">
    <source>
        <dbReference type="ARBA" id="ARBA00023015"/>
    </source>
</evidence>
<keyword evidence="2" id="KW-0804">Transcription</keyword>
<dbReference type="VEuPathDB" id="FungiDB:PEXP_049090"/>
<dbReference type="AlphaFoldDB" id="A0A0A2JNA2"/>
<keyword evidence="1" id="KW-0805">Transcription regulation</keyword>
<dbReference type="GO" id="GO:0000978">
    <property type="term" value="F:RNA polymerase II cis-regulatory region sequence-specific DNA binding"/>
    <property type="evidence" value="ECO:0007669"/>
    <property type="project" value="TreeGrafter"/>
</dbReference>
<sequence length="529" mass="58916">MTVDLQTPSESQSHDISTPHLEFDKLEAGSHSPEVTHRTHPRMLRNLQGERVYVGKAASLSFLQLLRDTVTQHIGPSQFSHNGESEDMLEAEAHHDLLNFSEECCTVDEKNQFIQNYHAATSGFFNLSFSDDISSAFTGPAEPKTDREKTRAAIIDLMVAIGAQSCPNDRRTLQVERFYFSRGQRRTFANMLEDPSVDLVRVFLLMSFYMLGACRRNTAFMYLGVASRAAVALGFHADFPGSITPDESDKINEREKAASAQQADVLLCKLNSWCEYLPRSLRTSSSGHKDESTFRKHTIGNMHVACSYHFAVILVTRPFLVSALSVRLARLHQSLSTGDPSEVPEEDPAHSRLSASDLLLRNMCILKAFIFAAALVLGFSMFSQHDVDSEIDGVFRGALTILRMLASQSAQAAHYLEIITKLEAAISKQRQQLALQARQRRSQYVSRIFSLNDSPATPRTQSERGEEEEARSATPLLSQSVTSYAWLHSNDGTAPAVSPPMIDGALFDWEGMDLPLWDSFPFLAESTTI</sequence>
<evidence type="ECO:0000313" key="6">
    <source>
        <dbReference type="EMBL" id="KGO56879.1"/>
    </source>
</evidence>
<organism evidence="6 7">
    <name type="scientific">Penicillium expansum</name>
    <name type="common">Blue mold rot fungus</name>
    <dbReference type="NCBI Taxonomy" id="27334"/>
    <lineage>
        <taxon>Eukaryota</taxon>
        <taxon>Fungi</taxon>
        <taxon>Dikarya</taxon>
        <taxon>Ascomycota</taxon>
        <taxon>Pezizomycotina</taxon>
        <taxon>Eurotiomycetes</taxon>
        <taxon>Eurotiomycetidae</taxon>
        <taxon>Eurotiales</taxon>
        <taxon>Aspergillaceae</taxon>
        <taxon>Penicillium</taxon>
    </lineage>
</organism>
<evidence type="ECO:0000256" key="4">
    <source>
        <dbReference type="SAM" id="MobiDB-lite"/>
    </source>
</evidence>
<dbReference type="RefSeq" id="XP_016598570.1">
    <property type="nucleotide sequence ID" value="XM_016744977.1"/>
</dbReference>
<dbReference type="CDD" id="cd12148">
    <property type="entry name" value="fungal_TF_MHR"/>
    <property type="match status" value="1"/>
</dbReference>
<dbReference type="GO" id="GO:0000435">
    <property type="term" value="P:positive regulation of transcription from RNA polymerase II promoter by galactose"/>
    <property type="evidence" value="ECO:0007669"/>
    <property type="project" value="TreeGrafter"/>
</dbReference>
<gene>
    <name evidence="6" type="ORF">PEX2_077070</name>
</gene>
<dbReference type="OrthoDB" id="4064873at2759"/>
<feature type="domain" description="Xylanolytic transcriptional activator regulatory" evidence="5">
    <location>
        <begin position="125"/>
        <end position="243"/>
    </location>
</feature>
<dbReference type="GO" id="GO:0008270">
    <property type="term" value="F:zinc ion binding"/>
    <property type="evidence" value="ECO:0007669"/>
    <property type="project" value="InterPro"/>
</dbReference>
<dbReference type="GO" id="GO:0000981">
    <property type="term" value="F:DNA-binding transcription factor activity, RNA polymerase II-specific"/>
    <property type="evidence" value="ECO:0007669"/>
    <property type="project" value="TreeGrafter"/>
</dbReference>
<dbReference type="HOGENOM" id="CLU_010170_3_1_1"/>
<dbReference type="STRING" id="27334.A0A0A2JNA2"/>